<dbReference type="Pfam" id="PF04545">
    <property type="entry name" value="Sigma70_r4"/>
    <property type="match status" value="1"/>
</dbReference>
<gene>
    <name evidence="8" type="ORF">C8N24_4010</name>
</gene>
<dbReference type="Proteomes" id="UP000278962">
    <property type="component" value="Unassembled WGS sequence"/>
</dbReference>
<keyword evidence="2" id="KW-0805">Transcription regulation</keyword>
<evidence type="ECO:0000313" key="9">
    <source>
        <dbReference type="Proteomes" id="UP000278962"/>
    </source>
</evidence>
<comment type="similarity">
    <text evidence="1">Belongs to the sigma-70 factor family. ECF subfamily.</text>
</comment>
<name>A0A660KZ95_9ACTN</name>
<dbReference type="GO" id="GO:0003677">
    <property type="term" value="F:DNA binding"/>
    <property type="evidence" value="ECO:0007669"/>
    <property type="project" value="UniProtKB-KW"/>
</dbReference>
<keyword evidence="4" id="KW-0238">DNA-binding</keyword>
<dbReference type="EMBL" id="RBIL01000002">
    <property type="protein sequence ID" value="RKQ86002.1"/>
    <property type="molecule type" value="Genomic_DNA"/>
</dbReference>
<evidence type="ECO:0000256" key="2">
    <source>
        <dbReference type="ARBA" id="ARBA00023015"/>
    </source>
</evidence>
<protein>
    <submittedName>
        <fullName evidence="8">RNA polymerase sigma-70 factor (ECF subfamily)</fullName>
    </submittedName>
</protein>
<dbReference type="InterPro" id="IPR007630">
    <property type="entry name" value="RNA_pol_sigma70_r4"/>
</dbReference>
<dbReference type="InterPro" id="IPR007627">
    <property type="entry name" value="RNA_pol_sigma70_r2"/>
</dbReference>
<keyword evidence="5" id="KW-0804">Transcription</keyword>
<evidence type="ECO:0000256" key="3">
    <source>
        <dbReference type="ARBA" id="ARBA00023082"/>
    </source>
</evidence>
<dbReference type="InterPro" id="IPR036388">
    <property type="entry name" value="WH-like_DNA-bd_sf"/>
</dbReference>
<dbReference type="InterPro" id="IPR014284">
    <property type="entry name" value="RNA_pol_sigma-70_dom"/>
</dbReference>
<dbReference type="AlphaFoldDB" id="A0A660KZ95"/>
<feature type="domain" description="RNA polymerase sigma-70 region 2" evidence="6">
    <location>
        <begin position="33"/>
        <end position="97"/>
    </location>
</feature>
<dbReference type="PANTHER" id="PTHR43133:SF62">
    <property type="entry name" value="RNA POLYMERASE SIGMA FACTOR SIGZ"/>
    <property type="match status" value="1"/>
</dbReference>
<keyword evidence="3" id="KW-0731">Sigma factor</keyword>
<dbReference type="InterPro" id="IPR039425">
    <property type="entry name" value="RNA_pol_sigma-70-like"/>
</dbReference>
<dbReference type="InterPro" id="IPR013325">
    <property type="entry name" value="RNA_pol_sigma_r2"/>
</dbReference>
<dbReference type="GO" id="GO:0016987">
    <property type="term" value="F:sigma factor activity"/>
    <property type="evidence" value="ECO:0007669"/>
    <property type="project" value="UniProtKB-KW"/>
</dbReference>
<dbReference type="Gene3D" id="1.10.10.10">
    <property type="entry name" value="Winged helix-like DNA-binding domain superfamily/Winged helix DNA-binding domain"/>
    <property type="match status" value="1"/>
</dbReference>
<dbReference type="Pfam" id="PF04542">
    <property type="entry name" value="Sigma70_r2"/>
    <property type="match status" value="1"/>
</dbReference>
<dbReference type="InterPro" id="IPR013324">
    <property type="entry name" value="RNA_pol_sigma_r3/r4-like"/>
</dbReference>
<reference evidence="8 9" key="1">
    <citation type="submission" date="2018-10" db="EMBL/GenBank/DDBJ databases">
        <title>Genomic Encyclopedia of Archaeal and Bacterial Type Strains, Phase II (KMG-II): from individual species to whole genera.</title>
        <authorList>
            <person name="Goeker M."/>
        </authorList>
    </citation>
    <scope>NUCLEOTIDE SEQUENCE [LARGE SCALE GENOMIC DNA]</scope>
    <source>
        <strain evidence="8 9">DSM 14954</strain>
    </source>
</reference>
<dbReference type="Gene3D" id="1.10.1740.10">
    <property type="match status" value="1"/>
</dbReference>
<dbReference type="GO" id="GO:0006352">
    <property type="term" value="P:DNA-templated transcription initiation"/>
    <property type="evidence" value="ECO:0007669"/>
    <property type="project" value="InterPro"/>
</dbReference>
<dbReference type="CDD" id="cd06171">
    <property type="entry name" value="Sigma70_r4"/>
    <property type="match status" value="1"/>
</dbReference>
<dbReference type="OrthoDB" id="9784272at2"/>
<sequence length="190" mass="20908">MFTPVAATVADVLTDDELLERVASRDERAFTQLYERHFGTAHATARRLCRDLAEDATQEAFLALWRDAGTLRRRPGGAGAWVHTVARNRAIDARRHAAVHQRRLVHDDSVLLGAPSREPTPDRAVADTQTRERLHAAVAGLPAAQREVIALAYFHELTQSEIAARLSVALGTVKGRTRLALGRLARVQGL</sequence>
<evidence type="ECO:0000259" key="7">
    <source>
        <dbReference type="Pfam" id="PF04545"/>
    </source>
</evidence>
<comment type="caution">
    <text evidence="8">The sequence shown here is derived from an EMBL/GenBank/DDBJ whole genome shotgun (WGS) entry which is preliminary data.</text>
</comment>
<proteinExistence type="inferred from homology"/>
<dbReference type="PANTHER" id="PTHR43133">
    <property type="entry name" value="RNA POLYMERASE ECF-TYPE SIGMA FACTO"/>
    <property type="match status" value="1"/>
</dbReference>
<evidence type="ECO:0000256" key="4">
    <source>
        <dbReference type="ARBA" id="ARBA00023125"/>
    </source>
</evidence>
<dbReference type="SUPFAM" id="SSF88659">
    <property type="entry name" value="Sigma3 and sigma4 domains of RNA polymerase sigma factors"/>
    <property type="match status" value="1"/>
</dbReference>
<accession>A0A660KZ95</accession>
<evidence type="ECO:0000259" key="6">
    <source>
        <dbReference type="Pfam" id="PF04542"/>
    </source>
</evidence>
<feature type="domain" description="RNA polymerase sigma-70 region 4" evidence="7">
    <location>
        <begin position="138"/>
        <end position="184"/>
    </location>
</feature>
<dbReference type="NCBIfam" id="TIGR02937">
    <property type="entry name" value="sigma70-ECF"/>
    <property type="match status" value="1"/>
</dbReference>
<evidence type="ECO:0000256" key="5">
    <source>
        <dbReference type="ARBA" id="ARBA00023163"/>
    </source>
</evidence>
<organism evidence="8 9">
    <name type="scientific">Solirubrobacter pauli</name>
    <dbReference type="NCBI Taxonomy" id="166793"/>
    <lineage>
        <taxon>Bacteria</taxon>
        <taxon>Bacillati</taxon>
        <taxon>Actinomycetota</taxon>
        <taxon>Thermoleophilia</taxon>
        <taxon>Solirubrobacterales</taxon>
        <taxon>Solirubrobacteraceae</taxon>
        <taxon>Solirubrobacter</taxon>
    </lineage>
</organism>
<evidence type="ECO:0000256" key="1">
    <source>
        <dbReference type="ARBA" id="ARBA00010641"/>
    </source>
</evidence>
<keyword evidence="9" id="KW-1185">Reference proteome</keyword>
<dbReference type="SUPFAM" id="SSF88946">
    <property type="entry name" value="Sigma2 domain of RNA polymerase sigma factors"/>
    <property type="match status" value="1"/>
</dbReference>
<evidence type="ECO:0000313" key="8">
    <source>
        <dbReference type="EMBL" id="RKQ86002.1"/>
    </source>
</evidence>